<keyword evidence="7" id="KW-1185">Reference proteome</keyword>
<proteinExistence type="predicted"/>
<organism evidence="6 7">
    <name type="scientific">Taphrina deformans (strain PYCC 5710 / ATCC 11124 / CBS 356.35 / IMI 108563 / JCM 9778 / NBRC 8474)</name>
    <name type="common">Peach leaf curl fungus</name>
    <name type="synonym">Lalaria deformans</name>
    <dbReference type="NCBI Taxonomy" id="1097556"/>
    <lineage>
        <taxon>Eukaryota</taxon>
        <taxon>Fungi</taxon>
        <taxon>Dikarya</taxon>
        <taxon>Ascomycota</taxon>
        <taxon>Taphrinomycotina</taxon>
        <taxon>Taphrinomycetes</taxon>
        <taxon>Taphrinales</taxon>
        <taxon>Taphrinaceae</taxon>
        <taxon>Taphrina</taxon>
    </lineage>
</organism>
<dbReference type="InterPro" id="IPR012943">
    <property type="entry name" value="Cnn_1N"/>
</dbReference>
<dbReference type="GO" id="GO:0005815">
    <property type="term" value="C:microtubule organizing center"/>
    <property type="evidence" value="ECO:0007669"/>
    <property type="project" value="InterPro"/>
</dbReference>
<feature type="coiled-coil region" evidence="3">
    <location>
        <begin position="782"/>
        <end position="823"/>
    </location>
</feature>
<accession>R4X6F5</accession>
<evidence type="ECO:0000259" key="5">
    <source>
        <dbReference type="Pfam" id="PF07989"/>
    </source>
</evidence>
<feature type="compositionally biased region" description="Polar residues" evidence="4">
    <location>
        <begin position="71"/>
        <end position="106"/>
    </location>
</feature>
<sequence length="1038" mass="120128">MKFVDFLTSHDSLQQEKENVRPTVQQRSKQEHANLDSTASVGDAARQRMMDNCAQNLQLPTEPDQLPDISYEQSFLPPTSGVESSLIGHNNNIGDSHSSLNEQDATPSRPDRLTNNLYARQEEPREVNPDLSPDIFMSPVPTNVKEWETPAATKQYMNDLPTRTAIARRVESFQIPPERLAALQPEIVAMQNQNRKPSDKLSLKESSAQIDALLNENWGLKMKIMFMDQHFEQDREKAELIAENVRLQTNGFNFVQQVKARDKTIRSLQKQVEDLEFRHAGLTSSCHELQVEPEECINQKIQELEHYIDILEQEHDKVVLNLETNLGNATRKLEELDVSQVSENHPNLEHEAHSDELVYNEMRTSLMEAEAEIRDLEEEFRFRIAELEDTIADRDRDVVDYRAKLLDISESLKSCEIDLAKSDRLRQDTIEEIRDIYESERVEYELYIEDRHEEIDNLKQAIKSYNQDSFEARLKEALKPHQKAWLDLNRQYDETREEAERQEALHRSKLQEVSRQLEHRADNQRHLVADLRKLEMQLRHKEDILAELRLSVIPTKHSDDDGKDGTSTQQDAASTDKQFPLQQNALEEQREKNFALLTEIHSRQELLSLLQEELEEARGENKALAAQSELDSRKLSDLEELCQQYQDQIIDLSAEVDNAKHAAERLEHDMTKQVEKDRNVIENLKQDHRKQQESDAAHSAELELQLARASDNLDSIRSTMMEFFNPDTGDDLGTALQDYLNRMQAECLELHESVEKLTVAHKSITSERDESERGANDRHNEIKLLKANLSRTVSEKENLESQIHKLESQLLAARSSLSEVQNNTTEAHRVLEKSLQRRSQLSIQFILKLRSMLGDTNGRNKFDSIMDDHNEIKSAFQGLIQELSKRLQEHHSSAGPRTIDMEKRIEELEALLDVRLTTEEAKQTELQQVRDELESLRTLQKNSLPTKAQGATGFKRQELTRKPSLLESISKTSGEEYWTLHERIRVLTQDLKYQKELREQDDKAAKSRLAEAKREKRTLQDIRQVSMGEVKRHECGIV</sequence>
<evidence type="ECO:0000256" key="4">
    <source>
        <dbReference type="SAM" id="MobiDB-lite"/>
    </source>
</evidence>
<dbReference type="GO" id="GO:0005737">
    <property type="term" value="C:cytoplasm"/>
    <property type="evidence" value="ECO:0007669"/>
    <property type="project" value="UniProtKB-SubCell"/>
</dbReference>
<evidence type="ECO:0000313" key="6">
    <source>
        <dbReference type="EMBL" id="CCG80674.1"/>
    </source>
</evidence>
<keyword evidence="2" id="KW-0963">Cytoplasm</keyword>
<protein>
    <submittedName>
        <fullName evidence="6">Spindle-pole body protein</fullName>
    </submittedName>
</protein>
<gene>
    <name evidence="6" type="ORF">TAPDE_000210</name>
</gene>
<comment type="caution">
    <text evidence="6">The sequence shown here is derived from an EMBL/GenBank/DDBJ whole genome shotgun (WGS) entry which is preliminary data.</text>
</comment>
<dbReference type="AlphaFoldDB" id="R4X6F5"/>
<evidence type="ECO:0000256" key="1">
    <source>
        <dbReference type="ARBA" id="ARBA00004496"/>
    </source>
</evidence>
<feature type="region of interest" description="Disordered" evidence="4">
    <location>
        <begin position="555"/>
        <end position="577"/>
    </location>
</feature>
<feature type="coiled-coil region" evidence="3">
    <location>
        <begin position="600"/>
        <end position="719"/>
    </location>
</feature>
<feature type="coiled-coil region" evidence="3">
    <location>
        <begin position="294"/>
        <end position="386"/>
    </location>
</feature>
<evidence type="ECO:0000256" key="3">
    <source>
        <dbReference type="SAM" id="Coils"/>
    </source>
</evidence>
<feature type="region of interest" description="Disordered" evidence="4">
    <location>
        <begin position="497"/>
        <end position="517"/>
    </location>
</feature>
<evidence type="ECO:0000256" key="2">
    <source>
        <dbReference type="ARBA" id="ARBA00022490"/>
    </source>
</evidence>
<dbReference type="EMBL" id="CAHR02000005">
    <property type="protein sequence ID" value="CCG80674.1"/>
    <property type="molecule type" value="Genomic_DNA"/>
</dbReference>
<dbReference type="Pfam" id="PF07989">
    <property type="entry name" value="Cnn_1N"/>
    <property type="match status" value="1"/>
</dbReference>
<evidence type="ECO:0000313" key="7">
    <source>
        <dbReference type="Proteomes" id="UP000013776"/>
    </source>
</evidence>
<dbReference type="VEuPathDB" id="FungiDB:TAPDE_000210"/>
<comment type="subcellular location">
    <subcellularLocation>
        <location evidence="1">Cytoplasm</location>
    </subcellularLocation>
</comment>
<feature type="region of interest" description="Disordered" evidence="4">
    <location>
        <begin position="13"/>
        <end position="42"/>
    </location>
</feature>
<dbReference type="OrthoDB" id="10255000at2759"/>
<feature type="domain" description="Centrosomin N-terminal motif 1" evidence="5">
    <location>
        <begin position="202"/>
        <end position="273"/>
    </location>
</feature>
<feature type="compositionally biased region" description="Polar residues" evidence="4">
    <location>
        <begin position="565"/>
        <end position="577"/>
    </location>
</feature>
<keyword evidence="3" id="KW-0175">Coiled coil</keyword>
<feature type="region of interest" description="Disordered" evidence="4">
    <location>
        <begin position="71"/>
        <end position="112"/>
    </location>
</feature>
<dbReference type="STRING" id="1097556.R4X6F5"/>
<reference evidence="6 7" key="1">
    <citation type="journal article" date="2013" name="MBio">
        <title>Genome sequencing of the plant pathogen Taphrina deformans, the causal agent of peach leaf curl.</title>
        <authorList>
            <person name="Cisse O.H."/>
            <person name="Almeida J.M.G.C.F."/>
            <person name="Fonseca A."/>
            <person name="Kumar A.A."/>
            <person name="Salojaervi J."/>
            <person name="Overmyer K."/>
            <person name="Hauser P.M."/>
            <person name="Pagni M."/>
        </authorList>
    </citation>
    <scope>NUCLEOTIDE SEQUENCE [LARGE SCALE GENOMIC DNA]</scope>
    <source>
        <strain evidence="7">PYCC 5710 / ATCC 11124 / CBS 356.35 / IMI 108563 / JCM 9778 / NBRC 8474</strain>
    </source>
</reference>
<name>R4X6F5_TAPDE</name>
<dbReference type="Proteomes" id="UP000013776">
    <property type="component" value="Unassembled WGS sequence"/>
</dbReference>